<dbReference type="SUPFAM" id="SSF53163">
    <property type="entry name" value="HybD-like"/>
    <property type="match status" value="1"/>
</dbReference>
<dbReference type="Proteomes" id="UP000190951">
    <property type="component" value="Chromosome"/>
</dbReference>
<dbReference type="InterPro" id="IPR023430">
    <property type="entry name" value="Pept_HybD-like_dom_sf"/>
</dbReference>
<sequence length="186" mass="20459">MEKKLVFNINDENILYKFSNYLTSELKPVSSYRDIIFLCIGTDRSTGDSLGPIIGYKLKKLHIDNLIVFGTLKEPVHAKNLSSTLDFINSNYTNPFIVAIDACLGNVRNIGNISIQSTPISPGAAMNKVLPSVGDLSIVGIVNISGPFDFMVLQSTRLYTVMNLADKISNGIAISMMNISQKYNTM</sequence>
<protein>
    <submittedName>
        <fullName evidence="1">Uncharacterized protein</fullName>
    </submittedName>
</protein>
<dbReference type="STRING" id="84029.CROST_00710"/>
<dbReference type="RefSeq" id="WP_077834867.1">
    <property type="nucleotide sequence ID" value="NZ_CP096983.1"/>
</dbReference>
<evidence type="ECO:0000313" key="2">
    <source>
        <dbReference type="Proteomes" id="UP000190951"/>
    </source>
</evidence>
<name>A0A1S8LY77_9CLOT</name>
<accession>A0A1S8LY77</accession>
<dbReference type="Pfam" id="PF06866">
    <property type="entry name" value="DUF1256"/>
    <property type="match status" value="1"/>
</dbReference>
<dbReference type="NCBIfam" id="TIGR02841">
    <property type="entry name" value="spore_YyaC"/>
    <property type="match status" value="1"/>
</dbReference>
<dbReference type="EMBL" id="CP096983">
    <property type="protein sequence ID" value="URZ09514.1"/>
    <property type="molecule type" value="Genomic_DNA"/>
</dbReference>
<proteinExistence type="predicted"/>
<gene>
    <name evidence="1" type="ORF">CROST_001860</name>
</gene>
<dbReference type="KEGG" id="crw:CROST_001860"/>
<dbReference type="AlphaFoldDB" id="A0A1S8LY77"/>
<keyword evidence="2" id="KW-1185">Reference proteome</keyword>
<evidence type="ECO:0000313" key="1">
    <source>
        <dbReference type="EMBL" id="URZ09514.1"/>
    </source>
</evidence>
<dbReference type="InterPro" id="IPR009665">
    <property type="entry name" value="YyaC"/>
</dbReference>
<reference evidence="1 2" key="1">
    <citation type="submission" date="2022-04" db="EMBL/GenBank/DDBJ databases">
        <title>Genome sequence of C. roseum typestrain.</title>
        <authorList>
            <person name="Poehlein A."/>
            <person name="Schoch T."/>
            <person name="Duerre P."/>
            <person name="Daniel R."/>
        </authorList>
    </citation>
    <scope>NUCLEOTIDE SEQUENCE [LARGE SCALE GENOMIC DNA]</scope>
    <source>
        <strain evidence="1 2">DSM 7320</strain>
    </source>
</reference>
<organism evidence="1 2">
    <name type="scientific">Clostridium felsineum</name>
    <dbReference type="NCBI Taxonomy" id="36839"/>
    <lineage>
        <taxon>Bacteria</taxon>
        <taxon>Bacillati</taxon>
        <taxon>Bacillota</taxon>
        <taxon>Clostridia</taxon>
        <taxon>Eubacteriales</taxon>
        <taxon>Clostridiaceae</taxon>
        <taxon>Clostridium</taxon>
    </lineage>
</organism>